<dbReference type="Proteomes" id="UP000240760">
    <property type="component" value="Unassembled WGS sequence"/>
</dbReference>
<evidence type="ECO:0000256" key="1">
    <source>
        <dbReference type="ARBA" id="ARBA00004141"/>
    </source>
</evidence>
<dbReference type="AlphaFoldDB" id="A0A2T4C433"/>
<dbReference type="PANTHER" id="PTHR43791">
    <property type="entry name" value="PERMEASE-RELATED"/>
    <property type="match status" value="1"/>
</dbReference>
<organism evidence="7 8">
    <name type="scientific">Trichoderma longibrachiatum ATCC 18648</name>
    <dbReference type="NCBI Taxonomy" id="983965"/>
    <lineage>
        <taxon>Eukaryota</taxon>
        <taxon>Fungi</taxon>
        <taxon>Dikarya</taxon>
        <taxon>Ascomycota</taxon>
        <taxon>Pezizomycotina</taxon>
        <taxon>Sordariomycetes</taxon>
        <taxon>Hypocreomycetidae</taxon>
        <taxon>Hypocreales</taxon>
        <taxon>Hypocreaceae</taxon>
        <taxon>Trichoderma</taxon>
    </lineage>
</organism>
<evidence type="ECO:0000256" key="2">
    <source>
        <dbReference type="ARBA" id="ARBA00022448"/>
    </source>
</evidence>
<keyword evidence="4 6" id="KW-1133">Transmembrane helix</keyword>
<feature type="transmembrane region" description="Helical" evidence="6">
    <location>
        <begin position="46"/>
        <end position="66"/>
    </location>
</feature>
<evidence type="ECO:0008006" key="9">
    <source>
        <dbReference type="Google" id="ProtNLM"/>
    </source>
</evidence>
<dbReference type="OrthoDB" id="2962993at2759"/>
<dbReference type="GO" id="GO:0016020">
    <property type="term" value="C:membrane"/>
    <property type="evidence" value="ECO:0007669"/>
    <property type="project" value="UniProtKB-SubCell"/>
</dbReference>
<protein>
    <recommendedName>
        <fullName evidence="9">MFS general substrate transporter</fullName>
    </recommendedName>
</protein>
<name>A0A2T4C433_TRILO</name>
<reference evidence="7 8" key="1">
    <citation type="submission" date="2016-07" db="EMBL/GenBank/DDBJ databases">
        <title>Multiple horizontal gene transfer events from other fungi enriched the ability of initially mycotrophic Trichoderma (Ascomycota) to feed on dead plant biomass.</title>
        <authorList>
            <consortium name="DOE Joint Genome Institute"/>
            <person name="Aerts A."/>
            <person name="Atanasova L."/>
            <person name="Chenthamara K."/>
            <person name="Zhang J."/>
            <person name="Grujic M."/>
            <person name="Henrissat B."/>
            <person name="Kuo A."/>
            <person name="Salamov A."/>
            <person name="Lipzen A."/>
            <person name="Labutti K."/>
            <person name="Barry K."/>
            <person name="Miao Y."/>
            <person name="Rahimi M.J."/>
            <person name="Shen Q."/>
            <person name="Grigoriev I.V."/>
            <person name="Kubicek C.P."/>
            <person name="Druzhinina I.S."/>
        </authorList>
    </citation>
    <scope>NUCLEOTIDE SEQUENCE [LARGE SCALE GENOMIC DNA]</scope>
    <source>
        <strain evidence="7 8">ATCC 18648</strain>
    </source>
</reference>
<dbReference type="PANTHER" id="PTHR43791:SF19">
    <property type="entry name" value="TRANSPORTER, PUTATIVE (AFU_ORTHOLOGUE AFUA_1G01812)-RELATED"/>
    <property type="match status" value="1"/>
</dbReference>
<evidence type="ECO:0000256" key="3">
    <source>
        <dbReference type="ARBA" id="ARBA00022692"/>
    </source>
</evidence>
<keyword evidence="8" id="KW-1185">Reference proteome</keyword>
<evidence type="ECO:0000256" key="5">
    <source>
        <dbReference type="ARBA" id="ARBA00023136"/>
    </source>
</evidence>
<dbReference type="GO" id="GO:0022857">
    <property type="term" value="F:transmembrane transporter activity"/>
    <property type="evidence" value="ECO:0007669"/>
    <property type="project" value="TreeGrafter"/>
</dbReference>
<dbReference type="Gene3D" id="1.20.1250.20">
    <property type="entry name" value="MFS general substrate transporter like domains"/>
    <property type="match status" value="1"/>
</dbReference>
<evidence type="ECO:0000313" key="7">
    <source>
        <dbReference type="EMBL" id="PTB76278.1"/>
    </source>
</evidence>
<gene>
    <name evidence="7" type="ORF">M440DRAFT_1391814</name>
</gene>
<sequence>MSDTEKAPVADNISNSEVDQIVDPDAGLSDAERAENERRLLRKLDLVLIPWLTLLYLMCFLDRTNIGNAKVANLTKDIPMSTSQYNASLTIFFISYAIFEALANFLLKRTRPSIFIPIIINYFDDLTMGVYKRGIVLGTVIGWGNINGVVSSNIYYDAPRYIQGHATIIGYMFIGVFGGSILMAALLSRENKKRLNGERNHWVDGKTQREIEEMGDMRPDFMYTI</sequence>
<feature type="transmembrane region" description="Helical" evidence="6">
    <location>
        <begin position="135"/>
        <end position="156"/>
    </location>
</feature>
<comment type="subcellular location">
    <subcellularLocation>
        <location evidence="1">Membrane</location>
        <topology evidence="1">Multi-pass membrane protein</topology>
    </subcellularLocation>
</comment>
<proteinExistence type="predicted"/>
<dbReference type="InterPro" id="IPR036259">
    <property type="entry name" value="MFS_trans_sf"/>
</dbReference>
<evidence type="ECO:0000256" key="4">
    <source>
        <dbReference type="ARBA" id="ARBA00022989"/>
    </source>
</evidence>
<feature type="transmembrane region" description="Helical" evidence="6">
    <location>
        <begin position="86"/>
        <end position="107"/>
    </location>
</feature>
<evidence type="ECO:0000256" key="6">
    <source>
        <dbReference type="SAM" id="Phobius"/>
    </source>
</evidence>
<keyword evidence="2" id="KW-0813">Transport</keyword>
<keyword evidence="3 6" id="KW-0812">Transmembrane</keyword>
<dbReference type="EMBL" id="KZ679132">
    <property type="protein sequence ID" value="PTB76278.1"/>
    <property type="molecule type" value="Genomic_DNA"/>
</dbReference>
<accession>A0A2T4C433</accession>
<dbReference type="STRING" id="983965.A0A2T4C433"/>
<feature type="transmembrane region" description="Helical" evidence="6">
    <location>
        <begin position="168"/>
        <end position="187"/>
    </location>
</feature>
<dbReference type="SUPFAM" id="SSF103473">
    <property type="entry name" value="MFS general substrate transporter"/>
    <property type="match status" value="1"/>
</dbReference>
<keyword evidence="5 6" id="KW-0472">Membrane</keyword>
<evidence type="ECO:0000313" key="8">
    <source>
        <dbReference type="Proteomes" id="UP000240760"/>
    </source>
</evidence>